<reference evidence="6 7" key="1">
    <citation type="submission" date="2016-10" db="EMBL/GenBank/DDBJ databases">
        <authorList>
            <person name="de Groot N.N."/>
        </authorList>
    </citation>
    <scope>NUCLEOTIDE SEQUENCE [LARGE SCALE GENOMIC DNA]</scope>
    <source>
        <strain evidence="6 7">DSM 22274</strain>
    </source>
</reference>
<evidence type="ECO:0000313" key="6">
    <source>
        <dbReference type="EMBL" id="SEE82664.1"/>
    </source>
</evidence>
<name>A0A1H5M086_9MICC</name>
<organism evidence="6 7">
    <name type="scientific">Arthrobacter alpinus</name>
    <dbReference type="NCBI Taxonomy" id="656366"/>
    <lineage>
        <taxon>Bacteria</taxon>
        <taxon>Bacillati</taxon>
        <taxon>Actinomycetota</taxon>
        <taxon>Actinomycetes</taxon>
        <taxon>Micrococcales</taxon>
        <taxon>Micrococcaceae</taxon>
        <taxon>Arthrobacter</taxon>
    </lineage>
</organism>
<feature type="compositionally biased region" description="Basic and acidic residues" evidence="4">
    <location>
        <begin position="216"/>
        <end position="240"/>
    </location>
</feature>
<dbReference type="Pfam" id="PF04586">
    <property type="entry name" value="Peptidase_S78"/>
    <property type="match status" value="1"/>
</dbReference>
<feature type="region of interest" description="Disordered" evidence="4">
    <location>
        <begin position="207"/>
        <end position="241"/>
    </location>
</feature>
<keyword evidence="2" id="KW-0645">Protease</keyword>
<dbReference type="NCBIfam" id="TIGR01543">
    <property type="entry name" value="proheadase_HK97"/>
    <property type="match status" value="1"/>
</dbReference>
<dbReference type="GO" id="GO:0006508">
    <property type="term" value="P:proteolysis"/>
    <property type="evidence" value="ECO:0007669"/>
    <property type="project" value="UniProtKB-KW"/>
</dbReference>
<accession>A0A1H5M086</accession>
<dbReference type="GO" id="GO:0008233">
    <property type="term" value="F:peptidase activity"/>
    <property type="evidence" value="ECO:0007669"/>
    <property type="project" value="UniProtKB-KW"/>
</dbReference>
<sequence length="268" mass="28221">MLTKNMPVRVKAAAGDAGEFEAVVAVFGNIDSYGDVIVKGAFAATLKDWSDSGDPIPVVWSHDSSDPFSHIGHVVEASETDAGLQVKAQLDMDNPKAVQVFKLLKARRVTQFSFAYSVEDSGPTKVGGKDATELRALKVYEVGPTLVGANQATDLLSAKSDLLDVIDGVKAGRVLSAKNAAVVTKTIDALDAAKLALSALLDAATNDEGKTSTGHQVKDEELSAVKGDKPEELGKVKSEEPAAEVSVNAKSFESFFLTESLERGISNV</sequence>
<dbReference type="InterPro" id="IPR054613">
    <property type="entry name" value="Peptidase_S78_dom"/>
</dbReference>
<keyword evidence="3" id="KW-0378">Hydrolase</keyword>
<proteinExistence type="predicted"/>
<evidence type="ECO:0000313" key="7">
    <source>
        <dbReference type="Proteomes" id="UP000182725"/>
    </source>
</evidence>
<gene>
    <name evidence="6" type="ORF">SAMN04489740_2691</name>
</gene>
<protein>
    <recommendedName>
        <fullName evidence="5">Prohead serine protease domain-containing protein</fullName>
    </recommendedName>
</protein>
<evidence type="ECO:0000256" key="3">
    <source>
        <dbReference type="ARBA" id="ARBA00022801"/>
    </source>
</evidence>
<feature type="domain" description="Prohead serine protease" evidence="5">
    <location>
        <begin position="10"/>
        <end position="156"/>
    </location>
</feature>
<dbReference type="AlphaFoldDB" id="A0A1H5M086"/>
<dbReference type="EMBL" id="FNTV01000001">
    <property type="protein sequence ID" value="SEE82664.1"/>
    <property type="molecule type" value="Genomic_DNA"/>
</dbReference>
<dbReference type="Proteomes" id="UP000182725">
    <property type="component" value="Unassembled WGS sequence"/>
</dbReference>
<evidence type="ECO:0000256" key="2">
    <source>
        <dbReference type="ARBA" id="ARBA00022670"/>
    </source>
</evidence>
<dbReference type="InterPro" id="IPR006433">
    <property type="entry name" value="Prohead_protease"/>
</dbReference>
<evidence type="ECO:0000259" key="5">
    <source>
        <dbReference type="Pfam" id="PF04586"/>
    </source>
</evidence>
<dbReference type="RefSeq" id="WP_139244323.1">
    <property type="nucleotide sequence ID" value="NZ_FNTV01000001.1"/>
</dbReference>
<keyword evidence="1" id="KW-1188">Viral release from host cell</keyword>
<evidence type="ECO:0000256" key="1">
    <source>
        <dbReference type="ARBA" id="ARBA00022612"/>
    </source>
</evidence>
<evidence type="ECO:0000256" key="4">
    <source>
        <dbReference type="SAM" id="MobiDB-lite"/>
    </source>
</evidence>